<dbReference type="AlphaFoldDB" id="A0A6A6Z387"/>
<evidence type="ECO:0000313" key="5">
    <source>
        <dbReference type="RefSeq" id="XP_033582596.1"/>
    </source>
</evidence>
<evidence type="ECO:0000313" key="3">
    <source>
        <dbReference type="EMBL" id="KAF2815632.1"/>
    </source>
</evidence>
<feature type="compositionally biased region" description="Low complexity" evidence="1">
    <location>
        <begin position="20"/>
        <end position="36"/>
    </location>
</feature>
<accession>A0A6A6Z387</accession>
<dbReference type="EMBL" id="MU003693">
    <property type="protein sequence ID" value="KAF2815632.1"/>
    <property type="molecule type" value="Genomic_DNA"/>
</dbReference>
<dbReference type="RefSeq" id="XP_033582596.1">
    <property type="nucleotide sequence ID" value="XM_033727492.1"/>
</dbReference>
<keyword evidence="4" id="KW-1185">Reference proteome</keyword>
<name>A0A6A6Z387_9PEZI</name>
<keyword evidence="2" id="KW-1133">Transmembrane helix</keyword>
<feature type="compositionally biased region" description="Acidic residues" evidence="1">
    <location>
        <begin position="7"/>
        <end position="19"/>
    </location>
</feature>
<dbReference type="Proteomes" id="UP000504636">
    <property type="component" value="Unplaced"/>
</dbReference>
<evidence type="ECO:0000256" key="2">
    <source>
        <dbReference type="SAM" id="Phobius"/>
    </source>
</evidence>
<proteinExistence type="predicted"/>
<keyword evidence="2" id="KW-0472">Membrane</keyword>
<evidence type="ECO:0000313" key="4">
    <source>
        <dbReference type="Proteomes" id="UP000504636"/>
    </source>
</evidence>
<organism evidence="3">
    <name type="scientific">Mytilinidion resinicola</name>
    <dbReference type="NCBI Taxonomy" id="574789"/>
    <lineage>
        <taxon>Eukaryota</taxon>
        <taxon>Fungi</taxon>
        <taxon>Dikarya</taxon>
        <taxon>Ascomycota</taxon>
        <taxon>Pezizomycotina</taxon>
        <taxon>Dothideomycetes</taxon>
        <taxon>Pleosporomycetidae</taxon>
        <taxon>Mytilinidiales</taxon>
        <taxon>Mytilinidiaceae</taxon>
        <taxon>Mytilinidion</taxon>
    </lineage>
</organism>
<evidence type="ECO:0000256" key="1">
    <source>
        <dbReference type="SAM" id="MobiDB-lite"/>
    </source>
</evidence>
<gene>
    <name evidence="3 5" type="ORF">BDZ99DRAFT_565590</name>
</gene>
<reference evidence="5" key="2">
    <citation type="submission" date="2020-04" db="EMBL/GenBank/DDBJ databases">
        <authorList>
            <consortium name="NCBI Genome Project"/>
        </authorList>
    </citation>
    <scope>NUCLEOTIDE SEQUENCE</scope>
    <source>
        <strain evidence="5">CBS 304.34</strain>
    </source>
</reference>
<feature type="region of interest" description="Disordered" evidence="1">
    <location>
        <begin position="1"/>
        <end position="46"/>
    </location>
</feature>
<feature type="transmembrane region" description="Helical" evidence="2">
    <location>
        <begin position="310"/>
        <end position="329"/>
    </location>
</feature>
<feature type="transmembrane region" description="Helical" evidence="2">
    <location>
        <begin position="379"/>
        <end position="402"/>
    </location>
</feature>
<dbReference type="OrthoDB" id="3799653at2759"/>
<sequence length="429" mass="47760">MEYVGSSEEESEHEVELTELEVSSTSAIESTSTNSTVRRRSHHPPDGLVHLYPSQESAQQDHIKVDALRKIARCFALIGIWALGTIKASPLIPDKVEFDEFKDHLGPHLAYLAIQLFNVVDTFEAQFAKSPEFISALNSFSADQLLEFVRQTRTTGYYSKMLRFRITRYQSSKSLSASVKQLPTASNPSWYQNYSDYLDRVTTGVGTARSRLRAVVKQCRALRDCIASAHDGGLLNASDMLILKGKVEALDENFADACAELDEPAVHLIVNPTALRWWEQEEKTVMDEPPPATTFAAQNTPKSPNLAPTLLFFVPAICLLSCIPTAMAWMHTTPGPSPRPTADANFYQLLSNSAMQLISLLTLVWPLMFHDELARMSWVWTWVLAGTSACLTIAAVLTYVWLSMQWSGLLSFAGGVAQALVVLQMVRWI</sequence>
<keyword evidence="2" id="KW-0812">Transmembrane</keyword>
<protein>
    <submittedName>
        <fullName evidence="3 5">Uncharacterized protein</fullName>
    </submittedName>
</protein>
<reference evidence="3 5" key="1">
    <citation type="journal article" date="2020" name="Stud. Mycol.">
        <title>101 Dothideomycetes genomes: a test case for predicting lifestyles and emergence of pathogens.</title>
        <authorList>
            <person name="Haridas S."/>
            <person name="Albert R."/>
            <person name="Binder M."/>
            <person name="Bloem J."/>
            <person name="Labutti K."/>
            <person name="Salamov A."/>
            <person name="Andreopoulos B."/>
            <person name="Baker S."/>
            <person name="Barry K."/>
            <person name="Bills G."/>
            <person name="Bluhm B."/>
            <person name="Cannon C."/>
            <person name="Castanera R."/>
            <person name="Culley D."/>
            <person name="Daum C."/>
            <person name="Ezra D."/>
            <person name="Gonzalez J."/>
            <person name="Henrissat B."/>
            <person name="Kuo A."/>
            <person name="Liang C."/>
            <person name="Lipzen A."/>
            <person name="Lutzoni F."/>
            <person name="Magnuson J."/>
            <person name="Mondo S."/>
            <person name="Nolan M."/>
            <person name="Ohm R."/>
            <person name="Pangilinan J."/>
            <person name="Park H.-J."/>
            <person name="Ramirez L."/>
            <person name="Alfaro M."/>
            <person name="Sun H."/>
            <person name="Tritt A."/>
            <person name="Yoshinaga Y."/>
            <person name="Zwiers L.-H."/>
            <person name="Turgeon B."/>
            <person name="Goodwin S."/>
            <person name="Spatafora J."/>
            <person name="Crous P."/>
            <person name="Grigoriev I."/>
        </authorList>
    </citation>
    <scope>NUCLEOTIDE SEQUENCE</scope>
    <source>
        <strain evidence="3 5">CBS 304.34</strain>
    </source>
</reference>
<dbReference type="GeneID" id="54468385"/>
<feature type="transmembrane region" description="Helical" evidence="2">
    <location>
        <begin position="349"/>
        <end position="367"/>
    </location>
</feature>
<feature type="transmembrane region" description="Helical" evidence="2">
    <location>
        <begin position="408"/>
        <end position="426"/>
    </location>
</feature>
<reference evidence="5" key="3">
    <citation type="submission" date="2025-04" db="UniProtKB">
        <authorList>
            <consortium name="RefSeq"/>
        </authorList>
    </citation>
    <scope>IDENTIFICATION</scope>
    <source>
        <strain evidence="5">CBS 304.34</strain>
    </source>
</reference>